<keyword evidence="1" id="KW-0472">Membrane</keyword>
<keyword evidence="1" id="KW-0812">Transmembrane</keyword>
<dbReference type="AlphaFoldDB" id="A0A183GIT6"/>
<proteinExistence type="predicted"/>
<name>A0A183GIT6_HELPZ</name>
<dbReference type="PANTHER" id="PTHR46955">
    <property type="entry name" value="PROTEIN CBG01349-RELATED"/>
    <property type="match status" value="1"/>
</dbReference>
<organism evidence="3 4">
    <name type="scientific">Heligmosomoides polygyrus</name>
    <name type="common">Parasitic roundworm</name>
    <dbReference type="NCBI Taxonomy" id="6339"/>
    <lineage>
        <taxon>Eukaryota</taxon>
        <taxon>Metazoa</taxon>
        <taxon>Ecdysozoa</taxon>
        <taxon>Nematoda</taxon>
        <taxon>Chromadorea</taxon>
        <taxon>Rhabditida</taxon>
        <taxon>Rhabditina</taxon>
        <taxon>Rhabditomorpha</taxon>
        <taxon>Strongyloidea</taxon>
        <taxon>Heligmosomidae</taxon>
        <taxon>Heligmosomoides</taxon>
    </lineage>
</organism>
<feature type="transmembrane region" description="Helical" evidence="1">
    <location>
        <begin position="6"/>
        <end position="25"/>
    </location>
</feature>
<dbReference type="Proteomes" id="UP000050761">
    <property type="component" value="Unassembled WGS sequence"/>
</dbReference>
<gene>
    <name evidence="2" type="ORF">HPBE_LOCUS22563</name>
</gene>
<accession>A0A183GIT6</accession>
<feature type="transmembrane region" description="Helical" evidence="1">
    <location>
        <begin position="78"/>
        <end position="104"/>
    </location>
</feature>
<keyword evidence="1" id="KW-1133">Transmembrane helix</keyword>
<reference evidence="2 3" key="1">
    <citation type="submission" date="2018-11" db="EMBL/GenBank/DDBJ databases">
        <authorList>
            <consortium name="Pathogen Informatics"/>
        </authorList>
    </citation>
    <scope>NUCLEOTIDE SEQUENCE [LARGE SCALE GENOMIC DNA]</scope>
</reference>
<dbReference type="EMBL" id="UZAH01034119">
    <property type="protein sequence ID" value="VDP33376.1"/>
    <property type="molecule type" value="Genomic_DNA"/>
</dbReference>
<dbReference type="PANTHER" id="PTHR46955:SF3">
    <property type="entry name" value="G_PROTEIN_RECEP_F1_2 DOMAIN-CONTAINING PROTEIN"/>
    <property type="match status" value="1"/>
</dbReference>
<keyword evidence="3" id="KW-1185">Reference proteome</keyword>
<sequence>MPDDFRYYWGTIVLPVMLMIRLRLIKSNRLLISNRSDKETRTLMQANRTCFEVLFNSTAFVTLPSIGVGNVEITGFSIFQILGPFYIAGLLYAGICNSITYVFLERSRETSSP</sequence>
<dbReference type="OrthoDB" id="5857418at2759"/>
<accession>A0A3P8GRF1</accession>
<dbReference type="WBParaSite" id="HPBE_0002256401-mRNA-1">
    <property type="protein sequence ID" value="HPBE_0002256401-mRNA-1"/>
    <property type="gene ID" value="HPBE_0002256401"/>
</dbReference>
<feature type="transmembrane region" description="Helical" evidence="1">
    <location>
        <begin position="46"/>
        <end position="66"/>
    </location>
</feature>
<protein>
    <submittedName>
        <fullName evidence="4">Ion_trans_2 domain-containing protein</fullName>
    </submittedName>
</protein>
<dbReference type="InterPro" id="IPR052322">
    <property type="entry name" value="Mito_rRNA_Mtase_NSUN4"/>
</dbReference>
<evidence type="ECO:0000256" key="1">
    <source>
        <dbReference type="SAM" id="Phobius"/>
    </source>
</evidence>
<evidence type="ECO:0000313" key="4">
    <source>
        <dbReference type="WBParaSite" id="HPBE_0002256401-mRNA-1"/>
    </source>
</evidence>
<evidence type="ECO:0000313" key="3">
    <source>
        <dbReference type="Proteomes" id="UP000050761"/>
    </source>
</evidence>
<reference evidence="4" key="2">
    <citation type="submission" date="2019-09" db="UniProtKB">
        <authorList>
            <consortium name="WormBaseParasite"/>
        </authorList>
    </citation>
    <scope>IDENTIFICATION</scope>
</reference>
<evidence type="ECO:0000313" key="2">
    <source>
        <dbReference type="EMBL" id="VDP33376.1"/>
    </source>
</evidence>